<feature type="non-terminal residue" evidence="8">
    <location>
        <position position="363"/>
    </location>
</feature>
<dbReference type="Pfam" id="PF00004">
    <property type="entry name" value="AAA"/>
    <property type="match status" value="1"/>
</dbReference>
<evidence type="ECO:0000259" key="7">
    <source>
        <dbReference type="SMART" id="SM00382"/>
    </source>
</evidence>
<evidence type="ECO:0000313" key="9">
    <source>
        <dbReference type="Proteomes" id="UP000030748"/>
    </source>
</evidence>
<keyword evidence="4 6" id="KW-0067">ATP-binding</keyword>
<evidence type="ECO:0000313" key="8">
    <source>
        <dbReference type="EMBL" id="EYU17671.1"/>
    </source>
</evidence>
<feature type="domain" description="AAA+ ATPase" evidence="7">
    <location>
        <begin position="116"/>
        <end position="253"/>
    </location>
</feature>
<comment type="similarity">
    <text evidence="6">Belongs to the AAA ATPase family.</text>
</comment>
<dbReference type="InterPro" id="IPR003960">
    <property type="entry name" value="ATPase_AAA_CS"/>
</dbReference>
<name>A0A022PPN1_ERYGU</name>
<keyword evidence="3" id="KW-0472">Membrane</keyword>
<proteinExistence type="inferred from homology"/>
<evidence type="ECO:0000256" key="3">
    <source>
        <dbReference type="ARBA" id="ARBA00022787"/>
    </source>
</evidence>
<reference evidence="8 9" key="1">
    <citation type="journal article" date="2013" name="Proc. Natl. Acad. Sci. U.S.A.">
        <title>Fine-scale variation in meiotic recombination in Mimulus inferred from population shotgun sequencing.</title>
        <authorList>
            <person name="Hellsten U."/>
            <person name="Wright K.M."/>
            <person name="Jenkins J."/>
            <person name="Shu S."/>
            <person name="Yuan Y."/>
            <person name="Wessler S.R."/>
            <person name="Schmutz J."/>
            <person name="Willis J.H."/>
            <person name="Rokhsar D.S."/>
        </authorList>
    </citation>
    <scope>NUCLEOTIDE SEQUENCE [LARGE SCALE GENOMIC DNA]</scope>
    <source>
        <strain evidence="9">cv. DUN x IM62</strain>
    </source>
</reference>
<dbReference type="InterPro" id="IPR027417">
    <property type="entry name" value="P-loop_NTPase"/>
</dbReference>
<keyword evidence="3" id="KW-1000">Mitochondrion outer membrane</keyword>
<evidence type="ECO:0000256" key="2">
    <source>
        <dbReference type="ARBA" id="ARBA00022741"/>
    </source>
</evidence>
<dbReference type="FunFam" id="3.40.50.300:FF:000416">
    <property type="entry name" value="p-loop nucleoside triphosphate hydrolase superfamily protein"/>
    <property type="match status" value="1"/>
</dbReference>
<dbReference type="SMART" id="SM00382">
    <property type="entry name" value="AAA"/>
    <property type="match status" value="1"/>
</dbReference>
<dbReference type="AlphaFoldDB" id="A0A022PPN1"/>
<accession>A0A022PPN1</accession>
<dbReference type="GO" id="GO:0005741">
    <property type="term" value="C:mitochondrial outer membrane"/>
    <property type="evidence" value="ECO:0000318"/>
    <property type="project" value="GO_Central"/>
</dbReference>
<dbReference type="SUPFAM" id="SSF52540">
    <property type="entry name" value="P-loop containing nucleoside triphosphate hydrolases"/>
    <property type="match status" value="1"/>
</dbReference>
<dbReference type="GO" id="GO:0016887">
    <property type="term" value="F:ATP hydrolysis activity"/>
    <property type="evidence" value="ECO:0007669"/>
    <property type="project" value="InterPro"/>
</dbReference>
<evidence type="ECO:0000256" key="4">
    <source>
        <dbReference type="ARBA" id="ARBA00022840"/>
    </source>
</evidence>
<dbReference type="Gene3D" id="3.40.50.300">
    <property type="entry name" value="P-loop containing nucleotide triphosphate hydrolases"/>
    <property type="match status" value="1"/>
</dbReference>
<evidence type="ECO:0000256" key="6">
    <source>
        <dbReference type="RuleBase" id="RU003651"/>
    </source>
</evidence>
<sequence length="363" mass="40194">AENVIGWATNHHLSSCISPSVKGERLHLHHDSIQKGILRLKEEEKEPKKPSKSTLEDFASNEFEQEFASSVIRPDEIGVKFDDVGALEHVKKVLNELVILPMKRPNLFSRGNLLRPCKGLLLFGPPGTGKTLIAKALATEAGANFIGLSTASLTSKIYGDDEKLVRALFAFAAKVAPAVIFVDEVDDLLGARGKSSEHEATRRLRNEFMLRWDGLNSKDSQRILVIGATNRPFDLDDAVIRRMPRRVYVGLPNVENRSKILKVLLAKENLEPGFSFDQLAKATDSYSGSDLKNLCAAAAYRPVEELLEQESKGDKVDEGVTLRPLKLDDFIHSKAKVGPSILNNSTSVIKLREWNEKYGEGGR</sequence>
<evidence type="ECO:0000256" key="1">
    <source>
        <dbReference type="ARBA" id="ARBA00004572"/>
    </source>
</evidence>
<dbReference type="InterPro" id="IPR003959">
    <property type="entry name" value="ATPase_AAA_core"/>
</dbReference>
<dbReference type="Pfam" id="PF17862">
    <property type="entry name" value="AAA_lid_3"/>
    <property type="match status" value="1"/>
</dbReference>
<keyword evidence="9" id="KW-1185">Reference proteome</keyword>
<dbReference type="STRING" id="4155.A0A022PPN1"/>
<keyword evidence="5" id="KW-0496">Mitochondrion</keyword>
<dbReference type="InterPro" id="IPR003593">
    <property type="entry name" value="AAA+_ATPase"/>
</dbReference>
<dbReference type="PANTHER" id="PTHR45644">
    <property type="entry name" value="AAA ATPASE, PUTATIVE (AFU_ORTHOLOGUE AFUA_2G12920)-RELATED-RELATED"/>
    <property type="match status" value="1"/>
</dbReference>
<dbReference type="Proteomes" id="UP000030748">
    <property type="component" value="Unassembled WGS sequence"/>
</dbReference>
<organism evidence="8 9">
    <name type="scientific">Erythranthe guttata</name>
    <name type="common">Yellow monkey flower</name>
    <name type="synonym">Mimulus guttatus</name>
    <dbReference type="NCBI Taxonomy" id="4155"/>
    <lineage>
        <taxon>Eukaryota</taxon>
        <taxon>Viridiplantae</taxon>
        <taxon>Streptophyta</taxon>
        <taxon>Embryophyta</taxon>
        <taxon>Tracheophyta</taxon>
        <taxon>Spermatophyta</taxon>
        <taxon>Magnoliopsida</taxon>
        <taxon>eudicotyledons</taxon>
        <taxon>Gunneridae</taxon>
        <taxon>Pentapetalae</taxon>
        <taxon>asterids</taxon>
        <taxon>lamiids</taxon>
        <taxon>Lamiales</taxon>
        <taxon>Phrymaceae</taxon>
        <taxon>Erythranthe</taxon>
    </lineage>
</organism>
<dbReference type="GO" id="GO:0005524">
    <property type="term" value="F:ATP binding"/>
    <property type="evidence" value="ECO:0007669"/>
    <property type="project" value="UniProtKB-KW"/>
</dbReference>
<keyword evidence="2 6" id="KW-0547">Nucleotide-binding</keyword>
<dbReference type="Gene3D" id="1.10.8.60">
    <property type="match status" value="1"/>
</dbReference>
<dbReference type="PROSITE" id="PS00674">
    <property type="entry name" value="AAA"/>
    <property type="match status" value="1"/>
</dbReference>
<protein>
    <recommendedName>
        <fullName evidence="7">AAA+ ATPase domain-containing protein</fullName>
    </recommendedName>
</protein>
<comment type="subcellular location">
    <subcellularLocation>
        <location evidence="1">Mitochondrion outer membrane</location>
        <topology evidence="1">Single-pass membrane protein</topology>
    </subcellularLocation>
</comment>
<evidence type="ECO:0000256" key="5">
    <source>
        <dbReference type="ARBA" id="ARBA00023128"/>
    </source>
</evidence>
<dbReference type="PANTHER" id="PTHR45644:SF56">
    <property type="entry name" value="AAA ATPASE, PUTATIVE (AFU_ORTHOLOGUE AFUA_2G12920)-RELATED"/>
    <property type="match status" value="1"/>
</dbReference>
<gene>
    <name evidence="8" type="ORF">MIMGU_mgv1a0257531mg</name>
</gene>
<dbReference type="InterPro" id="IPR051701">
    <property type="entry name" value="Mito_OM_Translocase_MSP1"/>
</dbReference>
<dbReference type="EMBL" id="KI632363">
    <property type="protein sequence ID" value="EYU17671.1"/>
    <property type="molecule type" value="Genomic_DNA"/>
</dbReference>
<feature type="non-terminal residue" evidence="8">
    <location>
        <position position="1"/>
    </location>
</feature>
<dbReference type="InterPro" id="IPR041569">
    <property type="entry name" value="AAA_lid_3"/>
</dbReference>